<evidence type="ECO:0000313" key="2">
    <source>
        <dbReference type="Proteomes" id="UP000274661"/>
    </source>
</evidence>
<dbReference type="RefSeq" id="WP_126719933.1">
    <property type="nucleotide sequence ID" value="NZ_RWJF01000001.1"/>
</dbReference>
<name>A0A3R9Z805_9SPHN</name>
<protein>
    <recommendedName>
        <fullName evidence="3">N-acetyltransferase domain-containing protein</fullName>
    </recommendedName>
</protein>
<organism evidence="1 2">
    <name type="scientific">Sphingomonas ginkgonis</name>
    <dbReference type="NCBI Taxonomy" id="2315330"/>
    <lineage>
        <taxon>Bacteria</taxon>
        <taxon>Pseudomonadati</taxon>
        <taxon>Pseudomonadota</taxon>
        <taxon>Alphaproteobacteria</taxon>
        <taxon>Sphingomonadales</taxon>
        <taxon>Sphingomonadaceae</taxon>
        <taxon>Sphingomonas</taxon>
    </lineage>
</organism>
<evidence type="ECO:0000313" key="1">
    <source>
        <dbReference type="EMBL" id="RST31993.1"/>
    </source>
</evidence>
<reference evidence="1 2" key="1">
    <citation type="submission" date="2018-12" db="EMBL/GenBank/DDBJ databases">
        <title>Sphingomonas sp. HMF7854 Genome sequencing and assembly.</title>
        <authorList>
            <person name="Cha I."/>
            <person name="Kang H."/>
            <person name="Kim H."/>
            <person name="Kang J."/>
            <person name="Joh K."/>
        </authorList>
    </citation>
    <scope>NUCLEOTIDE SEQUENCE [LARGE SCALE GENOMIC DNA]</scope>
    <source>
        <strain evidence="1 2">HMF7854</strain>
    </source>
</reference>
<proteinExistence type="predicted"/>
<gene>
    <name evidence="1" type="ORF">HMF7854_14950</name>
</gene>
<evidence type="ECO:0008006" key="3">
    <source>
        <dbReference type="Google" id="ProtNLM"/>
    </source>
</evidence>
<dbReference type="Proteomes" id="UP000274661">
    <property type="component" value="Unassembled WGS sequence"/>
</dbReference>
<dbReference type="OrthoDB" id="529907at2"/>
<dbReference type="Gene3D" id="3.40.630.30">
    <property type="match status" value="1"/>
</dbReference>
<keyword evidence="2" id="KW-1185">Reference proteome</keyword>
<sequence>MQQQVRVARQEDVPFLAWVMYESMVPSTGKGIFDEALEGTGTTPLEFHQALLRSGSNNWSSLDSFLVLDDDEGRPAGAMGAFDGTIEDLRPLTAAGLERVAAELGWSSDVTRAFWRRYISFFGLFGKSPQLLHAASYVLEFSAIRSDLRGKGIYGRFLEGHRERARALGHDAMSASAVFGNEAVIRAITRFGFKEARRIGPEAYRNRFPGMIRYRYEID</sequence>
<comment type="caution">
    <text evidence="1">The sequence shown here is derived from an EMBL/GenBank/DDBJ whole genome shotgun (WGS) entry which is preliminary data.</text>
</comment>
<accession>A0A3R9Z805</accession>
<dbReference type="EMBL" id="RWJF01000001">
    <property type="protein sequence ID" value="RST31993.1"/>
    <property type="molecule type" value="Genomic_DNA"/>
</dbReference>
<dbReference type="InterPro" id="IPR016181">
    <property type="entry name" value="Acyl_CoA_acyltransferase"/>
</dbReference>
<dbReference type="SUPFAM" id="SSF55729">
    <property type="entry name" value="Acyl-CoA N-acyltransferases (Nat)"/>
    <property type="match status" value="1"/>
</dbReference>
<dbReference type="AlphaFoldDB" id="A0A3R9Z805"/>